<organism evidence="1">
    <name type="scientific">uncultured Synechococcales cyanobacterium</name>
    <dbReference type="NCBI Taxonomy" id="1936017"/>
    <lineage>
        <taxon>Bacteria</taxon>
        <taxon>Bacillati</taxon>
        <taxon>Cyanobacteriota</taxon>
        <taxon>Cyanophyceae</taxon>
        <taxon>Synechococcales</taxon>
        <taxon>environmental samples</taxon>
    </lineage>
</organism>
<sequence length="38" mass="4380">MVIKQVQQRLSELKVVERSSLPISYVASYDKLFPNLTV</sequence>
<dbReference type="AlphaFoldDB" id="A0A6J4VKG2"/>
<reference evidence="1" key="1">
    <citation type="submission" date="2020-02" db="EMBL/GenBank/DDBJ databases">
        <authorList>
            <person name="Meier V. D."/>
        </authorList>
    </citation>
    <scope>NUCLEOTIDE SEQUENCE</scope>
    <source>
        <strain evidence="1">AVDCRST_MAG81</strain>
    </source>
</reference>
<name>A0A6J4VKG2_9CYAN</name>
<proteinExistence type="predicted"/>
<accession>A0A6J4VKG2</accession>
<dbReference type="EMBL" id="CADCWO010000165">
    <property type="protein sequence ID" value="CAA9581373.1"/>
    <property type="molecule type" value="Genomic_DNA"/>
</dbReference>
<gene>
    <name evidence="1" type="ORF">AVDCRST_MAG81-3684</name>
</gene>
<evidence type="ECO:0000313" key="1">
    <source>
        <dbReference type="EMBL" id="CAA9581373.1"/>
    </source>
</evidence>
<protein>
    <submittedName>
        <fullName evidence="1">Uncharacterized protein</fullName>
    </submittedName>
</protein>